<dbReference type="GO" id="GO:0022857">
    <property type="term" value="F:transmembrane transporter activity"/>
    <property type="evidence" value="ECO:0007669"/>
    <property type="project" value="InterPro"/>
</dbReference>
<proteinExistence type="predicted"/>
<keyword evidence="4" id="KW-0472">Membrane</keyword>
<keyword evidence="2" id="KW-0813">Transport</keyword>
<protein>
    <submittedName>
        <fullName evidence="6">Major facilitator superfamily protein</fullName>
    </submittedName>
</protein>
<feature type="transmembrane region" description="Helical" evidence="4">
    <location>
        <begin position="231"/>
        <end position="251"/>
    </location>
</feature>
<feature type="transmembrane region" description="Helical" evidence="4">
    <location>
        <begin position="75"/>
        <end position="97"/>
    </location>
</feature>
<evidence type="ECO:0000256" key="2">
    <source>
        <dbReference type="ARBA" id="ARBA00022448"/>
    </source>
</evidence>
<dbReference type="EMBL" id="AUWU02000006">
    <property type="protein sequence ID" value="KAH0572204.1"/>
    <property type="molecule type" value="Genomic_DNA"/>
</dbReference>
<dbReference type="GO" id="GO:0005886">
    <property type="term" value="C:plasma membrane"/>
    <property type="evidence" value="ECO:0007669"/>
    <property type="project" value="UniProtKB-SubCell"/>
</dbReference>
<dbReference type="EMBL" id="KI546035">
    <property type="protein sequence ID" value="EST47721.1"/>
    <property type="molecule type" value="Genomic_DNA"/>
</dbReference>
<dbReference type="PANTHER" id="PTHR43271:SF2">
    <property type="entry name" value="BLL2771 PROTEIN"/>
    <property type="match status" value="1"/>
</dbReference>
<sequence>MGRYELRKTVGWKTAMITAPAQFLYALSSAHVNNNLPLIAASLGITTAIASWIINIELLTVVITATMTGKLADKFGTPIVFTIGTILFAICNIMFLIPQLETSFAGVLSLRLGASIGLGLVLPSSTPLAYILIQPNKLPTAIAIISIMVPVGMIFSASVAGVVAQASSWRYMFVITGCVAIIYVIAQVSTLPYKVPTRHAKIDFIGVIQLSIGLSLLILSLTGLSDQFIPYYASSILLVLSIGIIIFFFVYNKKWSKNPIFALEVFNKSTILVELLILLNNTISFCEKFYMPYVQMRLVNLTPAISGIVIAVAGCGSFVFSPIGNLMFKKLITKRSILIIYSVYIVVLLFNGLHVRYFLNIPLYGILNFIGMGLFVATTICLTNYNFSASPPKYANQIGVFNQIVTNTGHSIGVSIAVLVNNLFYGDNSGKGTLSAKSVFWVYMFSAFLGIGVVSITFFMGVFRFERGTKGFTERDVHKTSTFNENLMGDTEIIELDQFQQTSTQSEGKFIKLFSGMQF</sequence>
<evidence type="ECO:0000313" key="6">
    <source>
        <dbReference type="EMBL" id="EST47721.1"/>
    </source>
</evidence>
<feature type="transmembrane region" description="Helical" evidence="4">
    <location>
        <begin position="109"/>
        <end position="133"/>
    </location>
</feature>
<keyword evidence="8" id="KW-1185">Reference proteome</keyword>
<feature type="transmembrane region" description="Helical" evidence="4">
    <location>
        <begin position="12"/>
        <end position="32"/>
    </location>
</feature>
<evidence type="ECO:0000259" key="5">
    <source>
        <dbReference type="PROSITE" id="PS50850"/>
    </source>
</evidence>
<feature type="transmembrane region" description="Helical" evidence="4">
    <location>
        <begin position="338"/>
        <end position="359"/>
    </location>
</feature>
<feature type="domain" description="Major facilitator superfamily (MFS) profile" evidence="5">
    <location>
        <begin position="14"/>
        <end position="464"/>
    </location>
</feature>
<evidence type="ECO:0000313" key="8">
    <source>
        <dbReference type="Proteomes" id="UP000018208"/>
    </source>
</evidence>
<evidence type="ECO:0000313" key="7">
    <source>
        <dbReference type="EMBL" id="KAH0572204.1"/>
    </source>
</evidence>
<reference evidence="6 7" key="1">
    <citation type="journal article" date="2014" name="PLoS Genet.">
        <title>The Genome of Spironucleus salmonicida Highlights a Fish Pathogen Adapted to Fluctuating Environments.</title>
        <authorList>
            <person name="Xu F."/>
            <person name="Jerlstrom-Hultqvist J."/>
            <person name="Einarsson E."/>
            <person name="Astvaldsson A."/>
            <person name="Svard S.G."/>
            <person name="Andersson J.O."/>
        </authorList>
    </citation>
    <scope>NUCLEOTIDE SEQUENCE</scope>
    <source>
        <strain evidence="7">ATCC 50377</strain>
    </source>
</reference>
<feature type="transmembrane region" description="Helical" evidence="4">
    <location>
        <begin position="271"/>
        <end position="291"/>
    </location>
</feature>
<comment type="subcellular location">
    <subcellularLocation>
        <location evidence="1">Cell membrane</location>
        <topology evidence="1">Multi-pass membrane protein</topology>
    </subcellularLocation>
</comment>
<feature type="transmembrane region" description="Helical" evidence="4">
    <location>
        <begin position="204"/>
        <end position="225"/>
    </location>
</feature>
<name>V6LVK4_9EUKA</name>
<accession>V6LVK4</accession>
<dbReference type="AlphaFoldDB" id="V6LVK4"/>
<dbReference type="PROSITE" id="PS50850">
    <property type="entry name" value="MFS"/>
    <property type="match status" value="1"/>
</dbReference>
<dbReference type="InterPro" id="IPR036259">
    <property type="entry name" value="MFS_trans_sf"/>
</dbReference>
<feature type="transmembrane region" description="Helical" evidence="4">
    <location>
        <begin position="303"/>
        <end position="326"/>
    </location>
</feature>
<dbReference type="Pfam" id="PF07690">
    <property type="entry name" value="MFS_1"/>
    <property type="match status" value="1"/>
</dbReference>
<evidence type="ECO:0000256" key="3">
    <source>
        <dbReference type="ARBA" id="ARBA00022475"/>
    </source>
</evidence>
<evidence type="ECO:0000256" key="1">
    <source>
        <dbReference type="ARBA" id="ARBA00004651"/>
    </source>
</evidence>
<dbReference type="OrthoDB" id="2585655at2759"/>
<dbReference type="Gene3D" id="1.20.1250.20">
    <property type="entry name" value="MFS general substrate transporter like domains"/>
    <property type="match status" value="2"/>
</dbReference>
<dbReference type="InterPro" id="IPR020846">
    <property type="entry name" value="MFS_dom"/>
</dbReference>
<evidence type="ECO:0000256" key="4">
    <source>
        <dbReference type="SAM" id="Phobius"/>
    </source>
</evidence>
<feature type="transmembrane region" description="Helical" evidence="4">
    <location>
        <begin position="169"/>
        <end position="192"/>
    </location>
</feature>
<gene>
    <name evidence="6" type="ORF">SS50377_12119</name>
    <name evidence="7" type="ORF">SS50377_26413</name>
</gene>
<dbReference type="VEuPathDB" id="GiardiaDB:SS50377_26413"/>
<keyword evidence="4" id="KW-1133">Transmembrane helix</keyword>
<feature type="transmembrane region" description="Helical" evidence="4">
    <location>
        <begin position="140"/>
        <end position="163"/>
    </location>
</feature>
<dbReference type="InterPro" id="IPR011701">
    <property type="entry name" value="MFS"/>
</dbReference>
<reference evidence="7" key="2">
    <citation type="submission" date="2020-12" db="EMBL/GenBank/DDBJ databases">
        <title>New Spironucleus salmonicida genome in near-complete chromosomes.</title>
        <authorList>
            <person name="Xu F."/>
            <person name="Kurt Z."/>
            <person name="Jimenez-Gonzalez A."/>
            <person name="Astvaldsson A."/>
            <person name="Andersson J.O."/>
            <person name="Svard S.G."/>
        </authorList>
    </citation>
    <scope>NUCLEOTIDE SEQUENCE</scope>
    <source>
        <strain evidence="7">ATCC 50377</strain>
    </source>
</reference>
<feature type="transmembrane region" description="Helical" evidence="4">
    <location>
        <begin position="38"/>
        <end position="63"/>
    </location>
</feature>
<organism evidence="6">
    <name type="scientific">Spironucleus salmonicida</name>
    <dbReference type="NCBI Taxonomy" id="348837"/>
    <lineage>
        <taxon>Eukaryota</taxon>
        <taxon>Metamonada</taxon>
        <taxon>Diplomonadida</taxon>
        <taxon>Hexamitidae</taxon>
        <taxon>Hexamitinae</taxon>
        <taxon>Spironucleus</taxon>
    </lineage>
</organism>
<feature type="transmembrane region" description="Helical" evidence="4">
    <location>
        <begin position="440"/>
        <end position="463"/>
    </location>
</feature>
<dbReference type="SUPFAM" id="SSF103473">
    <property type="entry name" value="MFS general substrate transporter"/>
    <property type="match status" value="1"/>
</dbReference>
<dbReference type="PANTHER" id="PTHR43271">
    <property type="entry name" value="BLL2771 PROTEIN"/>
    <property type="match status" value="1"/>
</dbReference>
<keyword evidence="4" id="KW-0812">Transmembrane</keyword>
<feature type="transmembrane region" description="Helical" evidence="4">
    <location>
        <begin position="365"/>
        <end position="387"/>
    </location>
</feature>
<dbReference type="Proteomes" id="UP000018208">
    <property type="component" value="Unassembled WGS sequence"/>
</dbReference>
<keyword evidence="3" id="KW-1003">Cell membrane</keyword>
<feature type="transmembrane region" description="Helical" evidence="4">
    <location>
        <begin position="399"/>
        <end position="420"/>
    </location>
</feature>